<name>A0ABP4DV72_9ACTN</name>
<protein>
    <recommendedName>
        <fullName evidence="1">MmyB-like transcription regulator ligand binding domain-containing protein</fullName>
    </recommendedName>
</protein>
<gene>
    <name evidence="2" type="ORF">GCM10009663_04530</name>
</gene>
<accession>A0ABP4DV72</accession>
<dbReference type="RefSeq" id="WP_425555058.1">
    <property type="nucleotide sequence ID" value="NZ_BAAALD010000003.1"/>
</dbReference>
<evidence type="ECO:0000259" key="1">
    <source>
        <dbReference type="Pfam" id="PF17765"/>
    </source>
</evidence>
<organism evidence="2 3">
    <name type="scientific">Kitasatospora arboriphila</name>
    <dbReference type="NCBI Taxonomy" id="258052"/>
    <lineage>
        <taxon>Bacteria</taxon>
        <taxon>Bacillati</taxon>
        <taxon>Actinomycetota</taxon>
        <taxon>Actinomycetes</taxon>
        <taxon>Kitasatosporales</taxon>
        <taxon>Streptomycetaceae</taxon>
        <taxon>Kitasatospora</taxon>
    </lineage>
</organism>
<dbReference type="EMBL" id="BAAALD010000003">
    <property type="protein sequence ID" value="GAA1069947.1"/>
    <property type="molecule type" value="Genomic_DNA"/>
</dbReference>
<reference evidence="3" key="1">
    <citation type="journal article" date="2019" name="Int. J. Syst. Evol. Microbiol.">
        <title>The Global Catalogue of Microorganisms (GCM) 10K type strain sequencing project: providing services to taxonomists for standard genome sequencing and annotation.</title>
        <authorList>
            <consortium name="The Broad Institute Genomics Platform"/>
            <consortium name="The Broad Institute Genome Sequencing Center for Infectious Disease"/>
            <person name="Wu L."/>
            <person name="Ma J."/>
        </authorList>
    </citation>
    <scope>NUCLEOTIDE SEQUENCE [LARGE SCALE GENOMIC DNA]</scope>
    <source>
        <strain evidence="3">JCM 13002</strain>
    </source>
</reference>
<dbReference type="Proteomes" id="UP001499987">
    <property type="component" value="Unassembled WGS sequence"/>
</dbReference>
<proteinExistence type="predicted"/>
<dbReference type="Pfam" id="PF17765">
    <property type="entry name" value="MLTR_LBD"/>
    <property type="match status" value="1"/>
</dbReference>
<evidence type="ECO:0000313" key="2">
    <source>
        <dbReference type="EMBL" id="GAA1069947.1"/>
    </source>
</evidence>
<keyword evidence="3" id="KW-1185">Reference proteome</keyword>
<sequence>MRVGELTVAYETLPLPGDSETVLLLYTTEAASPSGEALDLLASWTLTRPSTPGPTAAERR</sequence>
<feature type="domain" description="MmyB-like transcription regulator ligand binding" evidence="1">
    <location>
        <begin position="2"/>
        <end position="41"/>
    </location>
</feature>
<evidence type="ECO:0000313" key="3">
    <source>
        <dbReference type="Proteomes" id="UP001499987"/>
    </source>
</evidence>
<comment type="caution">
    <text evidence="2">The sequence shown here is derived from an EMBL/GenBank/DDBJ whole genome shotgun (WGS) entry which is preliminary data.</text>
</comment>
<dbReference type="InterPro" id="IPR041413">
    <property type="entry name" value="MLTR_LBD"/>
</dbReference>